<dbReference type="RefSeq" id="WP_125713231.1">
    <property type="nucleotide sequence ID" value="NZ_JBHTOP010000026.1"/>
</dbReference>
<evidence type="ECO:0000313" key="8">
    <source>
        <dbReference type="EMBL" id="MFD1672726.1"/>
    </source>
</evidence>
<dbReference type="InterPro" id="IPR055361">
    <property type="entry name" value="tRNA_methyltr_TrmB_bact"/>
</dbReference>
<evidence type="ECO:0000256" key="3">
    <source>
        <dbReference type="ARBA" id="ARBA00022603"/>
    </source>
</evidence>
<dbReference type="InterPro" id="IPR029063">
    <property type="entry name" value="SAM-dependent_MTases_sf"/>
</dbReference>
<evidence type="ECO:0000256" key="2">
    <source>
        <dbReference type="ARBA" id="ARBA00003015"/>
    </source>
</evidence>
<dbReference type="Gene3D" id="3.40.50.150">
    <property type="entry name" value="Vaccinia Virus protein VP39"/>
    <property type="match status" value="1"/>
</dbReference>
<dbReference type="Pfam" id="PF02390">
    <property type="entry name" value="Methyltransf_4"/>
    <property type="match status" value="1"/>
</dbReference>
<feature type="binding site" evidence="7">
    <location>
        <position position="118"/>
    </location>
    <ligand>
        <name>S-adenosyl-L-methionine</name>
        <dbReference type="ChEBI" id="CHEBI:59789"/>
    </ligand>
</feature>
<dbReference type="CDD" id="cd02440">
    <property type="entry name" value="AdoMet_MTases"/>
    <property type="match status" value="1"/>
</dbReference>
<evidence type="ECO:0000313" key="9">
    <source>
        <dbReference type="Proteomes" id="UP001597267"/>
    </source>
</evidence>
<comment type="pathway">
    <text evidence="7">tRNA modification; N(7)-methylguanine-tRNA biosynthesis.</text>
</comment>
<dbReference type="SUPFAM" id="SSF53335">
    <property type="entry name" value="S-adenosyl-L-methionine-dependent methyltransferases"/>
    <property type="match status" value="1"/>
</dbReference>
<dbReference type="PANTHER" id="PTHR23417:SF14">
    <property type="entry name" value="PENTACOTRIPEPTIDE-REPEAT REGION OF PRORP DOMAIN-CONTAINING PROTEIN"/>
    <property type="match status" value="1"/>
</dbReference>
<keyword evidence="9" id="KW-1185">Reference proteome</keyword>
<proteinExistence type="inferred from homology"/>
<keyword evidence="6 7" id="KW-0819">tRNA processing</keyword>
<feature type="binding site" evidence="7">
    <location>
        <position position="96"/>
    </location>
    <ligand>
        <name>S-adenosyl-L-methionine</name>
        <dbReference type="ChEBI" id="CHEBI:59789"/>
    </ligand>
</feature>
<comment type="similarity">
    <text evidence="7">Belongs to the class I-like SAM-binding methyltransferase superfamily. TrmB family.</text>
</comment>
<dbReference type="PANTHER" id="PTHR23417">
    <property type="entry name" value="3-DEOXY-D-MANNO-OCTULOSONIC-ACID TRANSFERASE/TRNA GUANINE-N 7 - -METHYLTRANSFERASE"/>
    <property type="match status" value="1"/>
</dbReference>
<dbReference type="NCBIfam" id="NF001080">
    <property type="entry name" value="PRK00121.2-2"/>
    <property type="match status" value="1"/>
</dbReference>
<feature type="binding site" evidence="7">
    <location>
        <position position="44"/>
    </location>
    <ligand>
        <name>S-adenosyl-L-methionine</name>
        <dbReference type="ChEBI" id="CHEBI:59789"/>
    </ligand>
</feature>
<comment type="catalytic activity">
    <reaction evidence="1 7">
        <text>guanosine(46) in tRNA + S-adenosyl-L-methionine = N(7)-methylguanosine(46) in tRNA + S-adenosyl-L-homocysteine</text>
        <dbReference type="Rhea" id="RHEA:42708"/>
        <dbReference type="Rhea" id="RHEA-COMP:10188"/>
        <dbReference type="Rhea" id="RHEA-COMP:10189"/>
        <dbReference type="ChEBI" id="CHEBI:57856"/>
        <dbReference type="ChEBI" id="CHEBI:59789"/>
        <dbReference type="ChEBI" id="CHEBI:74269"/>
        <dbReference type="ChEBI" id="CHEBI:74480"/>
        <dbReference type="EC" id="2.1.1.33"/>
    </reaction>
</comment>
<feature type="binding site" evidence="7">
    <location>
        <begin position="192"/>
        <end position="195"/>
    </location>
    <ligand>
        <name>substrate</name>
    </ligand>
</feature>
<dbReference type="Proteomes" id="UP001597267">
    <property type="component" value="Unassembled WGS sequence"/>
</dbReference>
<gene>
    <name evidence="7 8" type="primary">trmB</name>
    <name evidence="8" type="ORF">ACFQ5M_11500</name>
</gene>
<comment type="caution">
    <text evidence="8">The sequence shown here is derived from an EMBL/GenBank/DDBJ whole genome shotgun (WGS) entry which is preliminary data.</text>
</comment>
<evidence type="ECO:0000256" key="7">
    <source>
        <dbReference type="HAMAP-Rule" id="MF_01057"/>
    </source>
</evidence>
<dbReference type="GO" id="GO:0008176">
    <property type="term" value="F:tRNA (guanine(46)-N7)-methyltransferase activity"/>
    <property type="evidence" value="ECO:0007669"/>
    <property type="project" value="UniProtKB-EC"/>
</dbReference>
<dbReference type="PROSITE" id="PS51625">
    <property type="entry name" value="SAM_MT_TRMB"/>
    <property type="match status" value="1"/>
</dbReference>
<dbReference type="EMBL" id="JBHTOP010000026">
    <property type="protein sequence ID" value="MFD1672726.1"/>
    <property type="molecule type" value="Genomic_DNA"/>
</dbReference>
<feature type="binding site" evidence="7">
    <location>
        <position position="154"/>
    </location>
    <ligand>
        <name>substrate</name>
    </ligand>
</feature>
<keyword evidence="4 7" id="KW-0808">Transferase</keyword>
<dbReference type="HAMAP" id="MF_01057">
    <property type="entry name" value="tRNA_methyltr_TrmB"/>
    <property type="match status" value="1"/>
</dbReference>
<sequence>MRLRNKPWAKELIEAHSEYILVQPKDSQGQWQARFAKPQPLYVEVGSGKGQFIVEMAKALPQYNFIAMDVQKAAIAMILKKQVEEKLPNLQLLLANGASLTEYFAEDEVAHIYLNFSDPWPKTRHEKRRLTYRNFLKQYQTIMKPKGMLEFKTDNLGLFQYSLVSLSQYGMTLDFVALDLHHDDRVTFNIETEYEAKFAKKGQPIYQLKATFN</sequence>
<dbReference type="NCBIfam" id="TIGR00091">
    <property type="entry name" value="tRNA (guanosine(46)-N7)-methyltransferase TrmB"/>
    <property type="match status" value="1"/>
</dbReference>
<evidence type="ECO:0000256" key="5">
    <source>
        <dbReference type="ARBA" id="ARBA00022691"/>
    </source>
</evidence>
<reference evidence="9" key="1">
    <citation type="journal article" date="2019" name="Int. J. Syst. Evol. Microbiol.">
        <title>The Global Catalogue of Microorganisms (GCM) 10K type strain sequencing project: providing services to taxonomists for standard genome sequencing and annotation.</title>
        <authorList>
            <consortium name="The Broad Institute Genomics Platform"/>
            <consortium name="The Broad Institute Genome Sequencing Center for Infectious Disease"/>
            <person name="Wu L."/>
            <person name="Ma J."/>
        </authorList>
    </citation>
    <scope>NUCLEOTIDE SEQUENCE [LARGE SCALE GENOMIC DNA]</scope>
    <source>
        <strain evidence="9">CCM 8896</strain>
    </source>
</reference>
<comment type="function">
    <text evidence="2 7">Catalyzes the formation of N(7)-methylguanine at position 46 (m7G46) in tRNA.</text>
</comment>
<accession>A0ABW4JAS5</accession>
<dbReference type="InterPro" id="IPR003358">
    <property type="entry name" value="tRNA_(Gua-N-7)_MeTrfase_Trmb"/>
</dbReference>
<name>A0ABW4JAS5_9LACO</name>
<evidence type="ECO:0000256" key="6">
    <source>
        <dbReference type="ARBA" id="ARBA00022694"/>
    </source>
</evidence>
<keyword evidence="5 7" id="KW-0949">S-adenosyl-L-methionine</keyword>
<evidence type="ECO:0000256" key="1">
    <source>
        <dbReference type="ARBA" id="ARBA00000142"/>
    </source>
</evidence>
<dbReference type="EC" id="2.1.1.33" evidence="7"/>
<feature type="binding site" evidence="7">
    <location>
        <position position="122"/>
    </location>
    <ligand>
        <name>substrate</name>
    </ligand>
</feature>
<organism evidence="8 9">
    <name type="scientific">Agrilactobacillus yilanensis</name>
    <dbReference type="NCBI Taxonomy" id="2485997"/>
    <lineage>
        <taxon>Bacteria</taxon>
        <taxon>Bacillati</taxon>
        <taxon>Bacillota</taxon>
        <taxon>Bacilli</taxon>
        <taxon>Lactobacillales</taxon>
        <taxon>Lactobacillaceae</taxon>
        <taxon>Agrilactobacillus</taxon>
    </lineage>
</organism>
<feature type="binding site" evidence="7">
    <location>
        <position position="69"/>
    </location>
    <ligand>
        <name>S-adenosyl-L-methionine</name>
        <dbReference type="ChEBI" id="CHEBI:59789"/>
    </ligand>
</feature>
<feature type="region of interest" description="Interaction with RNA" evidence="7">
    <location>
        <begin position="124"/>
        <end position="129"/>
    </location>
</feature>
<evidence type="ECO:0000256" key="4">
    <source>
        <dbReference type="ARBA" id="ARBA00022679"/>
    </source>
</evidence>
<protein>
    <recommendedName>
        <fullName evidence="7">tRNA (guanine-N(7)-)-methyltransferase</fullName>
        <ecNumber evidence="7">2.1.1.33</ecNumber>
    </recommendedName>
    <alternativeName>
        <fullName evidence="7">tRNA (guanine(46)-N(7))-methyltransferase</fullName>
    </alternativeName>
    <alternativeName>
        <fullName evidence="7">tRNA(m7G46)-methyltransferase</fullName>
    </alternativeName>
</protein>
<keyword evidence="3 7" id="KW-0489">Methyltransferase</keyword>